<gene>
    <name evidence="1" type="ORF">PBAH0796_LOCUS21665</name>
</gene>
<reference evidence="1" key="1">
    <citation type="submission" date="2021-01" db="EMBL/GenBank/DDBJ databases">
        <authorList>
            <person name="Corre E."/>
            <person name="Pelletier E."/>
            <person name="Niang G."/>
            <person name="Scheremetjew M."/>
            <person name="Finn R."/>
            <person name="Kale V."/>
            <person name="Holt S."/>
            <person name="Cochrane G."/>
            <person name="Meng A."/>
            <person name="Brown T."/>
            <person name="Cohen L."/>
        </authorList>
    </citation>
    <scope>NUCLEOTIDE SEQUENCE</scope>
    <source>
        <strain evidence="1">Pbaha01</strain>
    </source>
</reference>
<protein>
    <submittedName>
        <fullName evidence="1">Uncharacterized protein</fullName>
    </submittedName>
</protein>
<proteinExistence type="predicted"/>
<name>A0A7S0AU55_9DINO</name>
<sequence>MGSAPALAHALEWMRWHGAAGGRDDQENKWHYYNRFPDRVVLDHRQRIFNCFFDCAPEAFHVENCSVVSDYTGEDICIAHANGGTKFEILAPLLRELEARGCLELPRKRRASAYAGIAYPRLIWS</sequence>
<dbReference type="EMBL" id="HBEG01035472">
    <property type="protein sequence ID" value="CAD8374091.1"/>
    <property type="molecule type" value="Transcribed_RNA"/>
</dbReference>
<accession>A0A7S0AU55</accession>
<organism evidence="1">
    <name type="scientific">Pyrodinium bahamense</name>
    <dbReference type="NCBI Taxonomy" id="73915"/>
    <lineage>
        <taxon>Eukaryota</taxon>
        <taxon>Sar</taxon>
        <taxon>Alveolata</taxon>
        <taxon>Dinophyceae</taxon>
        <taxon>Gonyaulacales</taxon>
        <taxon>Pyrocystaceae</taxon>
        <taxon>Pyrodinium</taxon>
    </lineage>
</organism>
<evidence type="ECO:0000313" key="1">
    <source>
        <dbReference type="EMBL" id="CAD8374091.1"/>
    </source>
</evidence>
<dbReference type="AlphaFoldDB" id="A0A7S0AU55"/>